<dbReference type="Gene3D" id="3.40.50.880">
    <property type="match status" value="1"/>
</dbReference>
<dbReference type="PANTHER" id="PTHR48094">
    <property type="entry name" value="PROTEIN/NUCLEIC ACID DEGLYCASE DJ-1-RELATED"/>
    <property type="match status" value="1"/>
</dbReference>
<dbReference type="GO" id="GO:0005737">
    <property type="term" value="C:cytoplasm"/>
    <property type="evidence" value="ECO:0007669"/>
    <property type="project" value="TreeGrafter"/>
</dbReference>
<dbReference type="AlphaFoldDB" id="A0A5R9IED9"/>
<evidence type="ECO:0000313" key="5">
    <source>
        <dbReference type="EMBL" id="TLU59944.1"/>
    </source>
</evidence>
<gene>
    <name evidence="5" type="ORF">FE810_16515</name>
</gene>
<dbReference type="RefSeq" id="WP_138321700.1">
    <property type="nucleotide sequence ID" value="NZ_VCBC01000023.1"/>
</dbReference>
<comment type="caution">
    <text evidence="5">The sequence shown here is derived from an EMBL/GenBank/DDBJ whole genome shotgun (WGS) entry which is preliminary data.</text>
</comment>
<keyword evidence="1" id="KW-0346">Stress response</keyword>
<dbReference type="PANTHER" id="PTHR48094:SF11">
    <property type="entry name" value="GLUTATHIONE-INDEPENDENT GLYOXALASE HSP31-RELATED"/>
    <property type="match status" value="1"/>
</dbReference>
<name>A0A5R9IED9_9GAMM</name>
<dbReference type="SUPFAM" id="SSF52317">
    <property type="entry name" value="Class I glutamine amidotransferase-like"/>
    <property type="match status" value="1"/>
</dbReference>
<dbReference type="EMBL" id="VCBC01000023">
    <property type="protein sequence ID" value="TLU59944.1"/>
    <property type="molecule type" value="Genomic_DNA"/>
</dbReference>
<evidence type="ECO:0000256" key="2">
    <source>
        <dbReference type="ARBA" id="ARBA00023239"/>
    </source>
</evidence>
<protein>
    <submittedName>
        <fullName evidence="5">Type 1 glutamine amidotransferase domain-containing protein</fullName>
    </submittedName>
</protein>
<dbReference type="OrthoDB" id="9792284at2"/>
<dbReference type="GO" id="GO:0016740">
    <property type="term" value="F:transferase activity"/>
    <property type="evidence" value="ECO:0007669"/>
    <property type="project" value="UniProtKB-KW"/>
</dbReference>
<dbReference type="GO" id="GO:0019172">
    <property type="term" value="F:glyoxalase III activity"/>
    <property type="evidence" value="ECO:0007669"/>
    <property type="project" value="TreeGrafter"/>
</dbReference>
<sequence>MIKILVIVTNHGTLGNTDEANGTYAPELTHALEKFFAAGFGFDIASIDGGAAPIYGEDTEGDTVNSMILSREDVQSKIANTLKIDQLDFQNYSAIFYPGGFGLLSDLALHQGTANATAKFYEQGGLIGAVCHGPAGLLPITLSSGESLLSKHMVTGFTREEEVEFGTIEKIPLLLEEALTRQARKYIKRAPWAENVIVDGQLITGQNPTSASGVGEAIVNYLLA</sequence>
<feature type="domain" description="DJ-1/PfpI" evidence="4">
    <location>
        <begin position="26"/>
        <end position="219"/>
    </location>
</feature>
<evidence type="ECO:0000256" key="1">
    <source>
        <dbReference type="ARBA" id="ARBA00023016"/>
    </source>
</evidence>
<keyword evidence="2" id="KW-0456">Lyase</keyword>
<accession>A0A5R9IED9</accession>
<organism evidence="5 6">
    <name type="scientific">Thalassotalea litorea</name>
    <dbReference type="NCBI Taxonomy" id="2020715"/>
    <lineage>
        <taxon>Bacteria</taxon>
        <taxon>Pseudomonadati</taxon>
        <taxon>Pseudomonadota</taxon>
        <taxon>Gammaproteobacteria</taxon>
        <taxon>Alteromonadales</taxon>
        <taxon>Colwelliaceae</taxon>
        <taxon>Thalassotalea</taxon>
    </lineage>
</organism>
<keyword evidence="5" id="KW-0808">Transferase</keyword>
<dbReference type="Pfam" id="PF01965">
    <property type="entry name" value="DJ-1_PfpI"/>
    <property type="match status" value="1"/>
</dbReference>
<evidence type="ECO:0000256" key="3">
    <source>
        <dbReference type="ARBA" id="ARBA00038493"/>
    </source>
</evidence>
<dbReference type="InterPro" id="IPR002818">
    <property type="entry name" value="DJ-1/PfpI"/>
</dbReference>
<keyword evidence="5" id="KW-0315">Glutamine amidotransferase</keyword>
<keyword evidence="6" id="KW-1185">Reference proteome</keyword>
<reference evidence="5 6" key="1">
    <citation type="submission" date="2019-05" db="EMBL/GenBank/DDBJ databases">
        <title>Genome sequences of Thalassotalea litorea 1K03283.</title>
        <authorList>
            <person name="Zhang D."/>
        </authorList>
    </citation>
    <scope>NUCLEOTIDE SEQUENCE [LARGE SCALE GENOMIC DNA]</scope>
    <source>
        <strain evidence="5 6">MCCC 1K03283</strain>
    </source>
</reference>
<evidence type="ECO:0000313" key="6">
    <source>
        <dbReference type="Proteomes" id="UP000307790"/>
    </source>
</evidence>
<dbReference type="InterPro" id="IPR029062">
    <property type="entry name" value="Class_I_gatase-like"/>
</dbReference>
<comment type="similarity">
    <text evidence="3">Belongs to the peptidase C56 family. HSP31-like subfamily.</text>
</comment>
<dbReference type="GO" id="GO:0019243">
    <property type="term" value="P:methylglyoxal catabolic process to D-lactate via S-lactoyl-glutathione"/>
    <property type="evidence" value="ECO:0007669"/>
    <property type="project" value="TreeGrafter"/>
</dbReference>
<dbReference type="InterPro" id="IPR050325">
    <property type="entry name" value="Prot/Nucl_acid_deglycase"/>
</dbReference>
<evidence type="ECO:0000259" key="4">
    <source>
        <dbReference type="Pfam" id="PF01965"/>
    </source>
</evidence>
<dbReference type="Proteomes" id="UP000307790">
    <property type="component" value="Unassembled WGS sequence"/>
</dbReference>
<dbReference type="CDD" id="cd03141">
    <property type="entry name" value="GATase1_Hsp31_like"/>
    <property type="match status" value="1"/>
</dbReference>
<proteinExistence type="inferred from homology"/>